<name>A0A653C0G0_CALMS</name>
<organism evidence="1 2">
    <name type="scientific">Callosobruchus maculatus</name>
    <name type="common">Southern cowpea weevil</name>
    <name type="synonym">Pulse bruchid</name>
    <dbReference type="NCBI Taxonomy" id="64391"/>
    <lineage>
        <taxon>Eukaryota</taxon>
        <taxon>Metazoa</taxon>
        <taxon>Ecdysozoa</taxon>
        <taxon>Arthropoda</taxon>
        <taxon>Hexapoda</taxon>
        <taxon>Insecta</taxon>
        <taxon>Pterygota</taxon>
        <taxon>Neoptera</taxon>
        <taxon>Endopterygota</taxon>
        <taxon>Coleoptera</taxon>
        <taxon>Polyphaga</taxon>
        <taxon>Cucujiformia</taxon>
        <taxon>Chrysomeloidea</taxon>
        <taxon>Chrysomelidae</taxon>
        <taxon>Bruchinae</taxon>
        <taxon>Bruchini</taxon>
        <taxon>Callosobruchus</taxon>
    </lineage>
</organism>
<sequence>MAVMLKVGDRFSSFADAKKRLRTLAKIRTLHFGNEMYVLRTLPEDISHAVLDEAVDIYVIRGFCTDKAFEKIVNVVEQKRFRQRWT</sequence>
<evidence type="ECO:0000313" key="2">
    <source>
        <dbReference type="Proteomes" id="UP000410492"/>
    </source>
</evidence>
<reference evidence="1 2" key="1">
    <citation type="submission" date="2019-01" db="EMBL/GenBank/DDBJ databases">
        <authorList>
            <person name="Sayadi A."/>
        </authorList>
    </citation>
    <scope>NUCLEOTIDE SEQUENCE [LARGE SCALE GENOMIC DNA]</scope>
</reference>
<dbReference type="Proteomes" id="UP000410492">
    <property type="component" value="Unassembled WGS sequence"/>
</dbReference>
<dbReference type="AlphaFoldDB" id="A0A653C0G0"/>
<accession>A0A653C0G0</accession>
<evidence type="ECO:0000313" key="1">
    <source>
        <dbReference type="EMBL" id="VEN41311.1"/>
    </source>
</evidence>
<proteinExistence type="predicted"/>
<keyword evidence="2" id="KW-1185">Reference proteome</keyword>
<protein>
    <submittedName>
        <fullName evidence="1">Uncharacterized protein</fullName>
    </submittedName>
</protein>
<dbReference type="OrthoDB" id="6718321at2759"/>
<gene>
    <name evidence="1" type="ORF">CALMAC_LOCUS5185</name>
</gene>
<dbReference type="EMBL" id="CAACVG010006733">
    <property type="protein sequence ID" value="VEN41311.1"/>
    <property type="molecule type" value="Genomic_DNA"/>
</dbReference>